<accession>A0A150G0R0</accession>
<evidence type="ECO:0000313" key="2">
    <source>
        <dbReference type="Proteomes" id="UP000075714"/>
    </source>
</evidence>
<comment type="caution">
    <text evidence="1">The sequence shown here is derived from an EMBL/GenBank/DDBJ whole genome shotgun (WGS) entry which is preliminary data.</text>
</comment>
<dbReference type="AlphaFoldDB" id="A0A150G0R0"/>
<protein>
    <submittedName>
        <fullName evidence="1">Uncharacterized protein</fullName>
    </submittedName>
</protein>
<keyword evidence="2" id="KW-1185">Reference proteome</keyword>
<dbReference type="Proteomes" id="UP000075714">
    <property type="component" value="Unassembled WGS sequence"/>
</dbReference>
<dbReference type="OrthoDB" id="563652at2759"/>
<organism evidence="1 2">
    <name type="scientific">Gonium pectorale</name>
    <name type="common">Green alga</name>
    <dbReference type="NCBI Taxonomy" id="33097"/>
    <lineage>
        <taxon>Eukaryota</taxon>
        <taxon>Viridiplantae</taxon>
        <taxon>Chlorophyta</taxon>
        <taxon>core chlorophytes</taxon>
        <taxon>Chlorophyceae</taxon>
        <taxon>CS clade</taxon>
        <taxon>Chlamydomonadales</taxon>
        <taxon>Volvocaceae</taxon>
        <taxon>Gonium</taxon>
    </lineage>
</organism>
<evidence type="ECO:0000313" key="1">
    <source>
        <dbReference type="EMBL" id="KXZ43439.1"/>
    </source>
</evidence>
<gene>
    <name evidence="1" type="ORF">GPECTOR_90g526</name>
</gene>
<dbReference type="EMBL" id="LSYV01000091">
    <property type="protein sequence ID" value="KXZ43439.1"/>
    <property type="molecule type" value="Genomic_DNA"/>
</dbReference>
<reference evidence="2" key="1">
    <citation type="journal article" date="2016" name="Nat. Commun.">
        <title>The Gonium pectorale genome demonstrates co-option of cell cycle regulation during the evolution of multicellularity.</title>
        <authorList>
            <person name="Hanschen E.R."/>
            <person name="Marriage T.N."/>
            <person name="Ferris P.J."/>
            <person name="Hamaji T."/>
            <person name="Toyoda A."/>
            <person name="Fujiyama A."/>
            <person name="Neme R."/>
            <person name="Noguchi H."/>
            <person name="Minakuchi Y."/>
            <person name="Suzuki M."/>
            <person name="Kawai-Toyooka H."/>
            <person name="Smith D.R."/>
            <person name="Sparks H."/>
            <person name="Anderson J."/>
            <person name="Bakaric R."/>
            <person name="Luria V."/>
            <person name="Karger A."/>
            <person name="Kirschner M.W."/>
            <person name="Durand P.M."/>
            <person name="Michod R.E."/>
            <person name="Nozaki H."/>
            <person name="Olson B.J."/>
        </authorList>
    </citation>
    <scope>NUCLEOTIDE SEQUENCE [LARGE SCALE GENOMIC DNA]</scope>
    <source>
        <strain evidence="2">NIES-2863</strain>
    </source>
</reference>
<sequence>MGGNLNMAIEEEKKVRYRVQLLGGLAGQARTLLSSPCLAYLLSSHVVGLCAALDGGPTYGMPQQQEEEEARRRLYNAVLRVALHQAEDLGALALTCRYWPIDEWWYWTDSTCPPAVAASLGGSPGASLGAALGAYIDGVGRRHAAGGGVPRSVWAGLERLLAVALSDTDEGTPLPAQPTPCVAAALQAGYLPRLSAVLRSLLRGPEYLGDLLEPGSGKEWAWRQLLAFGPVRDSTAALDEAAELLQRAMRALTRPAGTSEGGADEDPVGSNLCTATTFA</sequence>
<proteinExistence type="predicted"/>
<name>A0A150G0R0_GONPE</name>